<organism evidence="1 2">
    <name type="scientific">Halopseudomonas bauzanensis</name>
    <dbReference type="NCBI Taxonomy" id="653930"/>
    <lineage>
        <taxon>Bacteria</taxon>
        <taxon>Pseudomonadati</taxon>
        <taxon>Pseudomonadota</taxon>
        <taxon>Gammaproteobacteria</taxon>
        <taxon>Pseudomonadales</taxon>
        <taxon>Pseudomonadaceae</taxon>
        <taxon>Halopseudomonas</taxon>
    </lineage>
</organism>
<evidence type="ECO:0000313" key="2">
    <source>
        <dbReference type="Proteomes" id="UP000305198"/>
    </source>
</evidence>
<comment type="caution">
    <text evidence="1">The sequence shown here is derived from an EMBL/GenBank/DDBJ whole genome shotgun (WGS) entry which is preliminary data.</text>
</comment>
<proteinExistence type="predicted"/>
<accession>A0A4U0YND2</accession>
<name>A0A4U0YND2_9GAMM</name>
<reference evidence="1 2" key="1">
    <citation type="submission" date="2019-04" db="EMBL/GenBank/DDBJ databases">
        <title>Crypto-aerobic microbial life in anoxic (sulfidic) marine sediments.</title>
        <authorList>
            <person name="Bhattacharya S."/>
            <person name="Roy C."/>
            <person name="Mondal N."/>
            <person name="Sarkar J."/>
            <person name="Mandal S."/>
            <person name="Rameez M.J."/>
            <person name="Ghosh W."/>
        </authorList>
    </citation>
    <scope>NUCLEOTIDE SEQUENCE [LARGE SCALE GENOMIC DNA]</scope>
    <source>
        <strain evidence="1 2">SBBB</strain>
    </source>
</reference>
<gene>
    <name evidence="1" type="ORF">FA869_11180</name>
</gene>
<dbReference type="AlphaFoldDB" id="A0A4U0YND2"/>
<protein>
    <submittedName>
        <fullName evidence="1">Integrase</fullName>
    </submittedName>
</protein>
<sequence length="95" mass="11216">MCDADLEICQGCQNLVITPYDIKKYFCYMSFNQYINDIGEISDAELEKATSYKRSFWETYVLPKYPATFIEKIREDAEANPIDVWDPKRFEGYKS</sequence>
<dbReference type="EMBL" id="SWAV01000003">
    <property type="protein sequence ID" value="TKA91726.1"/>
    <property type="molecule type" value="Genomic_DNA"/>
</dbReference>
<evidence type="ECO:0000313" key="1">
    <source>
        <dbReference type="EMBL" id="TKA91726.1"/>
    </source>
</evidence>
<dbReference type="Proteomes" id="UP000305198">
    <property type="component" value="Unassembled WGS sequence"/>
</dbReference>